<dbReference type="Gene3D" id="1.20.1260.60">
    <property type="entry name" value="Vacuolar protein sorting-associated protein Ist1"/>
    <property type="match status" value="1"/>
</dbReference>
<dbReference type="Pfam" id="PF03398">
    <property type="entry name" value="Ist1"/>
    <property type="match status" value="1"/>
</dbReference>
<evidence type="ECO:0000313" key="2">
    <source>
        <dbReference type="EMBL" id="KQK22502.1"/>
    </source>
</evidence>
<comment type="similarity">
    <text evidence="1">Belongs to the IST1 family.</text>
</comment>
<dbReference type="FunFam" id="1.20.1260.60:FF:000002">
    <property type="entry name" value="Vacuolar protein sorting-associated protein IST1"/>
    <property type="match status" value="1"/>
</dbReference>
<dbReference type="GO" id="GO:0008104">
    <property type="term" value="P:intracellular protein localization"/>
    <property type="evidence" value="ECO:0000318"/>
    <property type="project" value="GO_Central"/>
</dbReference>
<accession>A0A0Q3NXW4</accession>
<dbReference type="KEGG" id="bdi:100841196"/>
<gene>
    <name evidence="3" type="primary">LOC100841196</name>
    <name evidence="2" type="ORF">BRADI_1g67650v3</name>
</gene>
<dbReference type="RefSeq" id="XP_003561807.1">
    <property type="nucleotide sequence ID" value="XM_003561759.4"/>
</dbReference>
<dbReference type="Proteomes" id="UP000008810">
    <property type="component" value="Chromosome 1"/>
</dbReference>
<proteinExistence type="inferred from homology"/>
<dbReference type="OrthoDB" id="29853at2759"/>
<dbReference type="ExpressionAtlas" id="A0A0Q3NXW4">
    <property type="expression patterns" value="baseline"/>
</dbReference>
<organism evidence="2">
    <name type="scientific">Brachypodium distachyon</name>
    <name type="common">Purple false brome</name>
    <name type="synonym">Trachynia distachya</name>
    <dbReference type="NCBI Taxonomy" id="15368"/>
    <lineage>
        <taxon>Eukaryota</taxon>
        <taxon>Viridiplantae</taxon>
        <taxon>Streptophyta</taxon>
        <taxon>Embryophyta</taxon>
        <taxon>Tracheophyta</taxon>
        <taxon>Spermatophyta</taxon>
        <taxon>Magnoliopsida</taxon>
        <taxon>Liliopsida</taxon>
        <taxon>Poales</taxon>
        <taxon>Poaceae</taxon>
        <taxon>BOP clade</taxon>
        <taxon>Pooideae</taxon>
        <taxon>Stipodae</taxon>
        <taxon>Brachypodieae</taxon>
        <taxon>Brachypodium</taxon>
    </lineage>
</organism>
<reference evidence="3" key="3">
    <citation type="submission" date="2018-08" db="UniProtKB">
        <authorList>
            <consortium name="EnsemblPlants"/>
        </authorList>
    </citation>
    <scope>IDENTIFICATION</scope>
    <source>
        <strain evidence="3">cv. Bd21</strain>
    </source>
</reference>
<name>A0A0Q3NXW4_BRADI</name>
<dbReference type="Gramene" id="KQK22502">
    <property type="protein sequence ID" value="KQK22502"/>
    <property type="gene ID" value="BRADI_1g67650v3"/>
</dbReference>
<dbReference type="EnsemblPlants" id="KQK22502">
    <property type="protein sequence ID" value="KQK22502"/>
    <property type="gene ID" value="BRADI_1g67650v3"/>
</dbReference>
<reference evidence="2" key="2">
    <citation type="submission" date="2017-06" db="EMBL/GenBank/DDBJ databases">
        <title>WGS assembly of Brachypodium distachyon.</title>
        <authorList>
            <consortium name="The International Brachypodium Initiative"/>
            <person name="Lucas S."/>
            <person name="Harmon-Smith M."/>
            <person name="Lail K."/>
            <person name="Tice H."/>
            <person name="Grimwood J."/>
            <person name="Bruce D."/>
            <person name="Barry K."/>
            <person name="Shu S."/>
            <person name="Lindquist E."/>
            <person name="Wang M."/>
            <person name="Pitluck S."/>
            <person name="Vogel J.P."/>
            <person name="Garvin D.F."/>
            <person name="Mockler T.C."/>
            <person name="Schmutz J."/>
            <person name="Rokhsar D."/>
            <person name="Bevan M.W."/>
        </authorList>
    </citation>
    <scope>NUCLEOTIDE SEQUENCE</scope>
    <source>
        <strain evidence="2">Bd21</strain>
    </source>
</reference>
<sequence length="186" mass="20795">MGLFIRRKFSKQTGKLKSLLELALSRVAIARRPRLARKSIASGDVCQLLALGQLDRAVHRAEQVIQEDNMLEALGIIELYCKCLVEKAAQLDKPQECSEEIKEATAGIIFAAKWCNDLPELQFARKILTDKFGDDFAAEAREGTAFVDPMLVWKLSGDTTNMELKKKVTKQIAAENDMSVDFSHPI</sequence>
<dbReference type="PANTHER" id="PTHR12161">
    <property type="entry name" value="IST1 FAMILY MEMBER"/>
    <property type="match status" value="1"/>
</dbReference>
<dbReference type="InterPro" id="IPR005061">
    <property type="entry name" value="Ist1"/>
</dbReference>
<dbReference type="PANTHER" id="PTHR12161:SF74">
    <property type="match status" value="1"/>
</dbReference>
<dbReference type="GeneID" id="100841196"/>
<keyword evidence="4" id="KW-1185">Reference proteome</keyword>
<evidence type="ECO:0000256" key="1">
    <source>
        <dbReference type="ARBA" id="ARBA00005536"/>
    </source>
</evidence>
<reference evidence="2 3" key="1">
    <citation type="journal article" date="2010" name="Nature">
        <title>Genome sequencing and analysis of the model grass Brachypodium distachyon.</title>
        <authorList>
            <consortium name="International Brachypodium Initiative"/>
        </authorList>
    </citation>
    <scope>NUCLEOTIDE SEQUENCE [LARGE SCALE GENOMIC DNA]</scope>
    <source>
        <strain evidence="2">Bd21</strain>
        <strain evidence="3">cv. Bd21</strain>
    </source>
</reference>
<dbReference type="GO" id="GO:0015031">
    <property type="term" value="P:protein transport"/>
    <property type="evidence" value="ECO:0007669"/>
    <property type="project" value="InterPro"/>
</dbReference>
<dbReference type="STRING" id="15368.A0A0Q3NXW4"/>
<evidence type="ECO:0000313" key="3">
    <source>
        <dbReference type="EnsemblPlants" id="KQK22502"/>
    </source>
</evidence>
<evidence type="ECO:0000313" key="4">
    <source>
        <dbReference type="Proteomes" id="UP000008810"/>
    </source>
</evidence>
<dbReference type="EMBL" id="CM000880">
    <property type="protein sequence ID" value="KQK22502.1"/>
    <property type="molecule type" value="Genomic_DNA"/>
</dbReference>
<protein>
    <submittedName>
        <fullName evidence="2 3">Uncharacterized protein</fullName>
    </submittedName>
</protein>
<dbReference type="AlphaFoldDB" id="A0A0Q3NXW4"/>
<dbReference type="InterPro" id="IPR042277">
    <property type="entry name" value="IST1-like"/>
</dbReference>